<name>A0ABS8Z701_9PSEU</name>
<dbReference type="CDD" id="cd06170">
    <property type="entry name" value="LuxR_C_like"/>
    <property type="match status" value="1"/>
</dbReference>
<dbReference type="PRINTS" id="PR00038">
    <property type="entry name" value="HTHLUXR"/>
</dbReference>
<dbReference type="InterPro" id="IPR036388">
    <property type="entry name" value="WH-like_DNA-bd_sf"/>
</dbReference>
<dbReference type="EMBL" id="JAJVCN010000001">
    <property type="protein sequence ID" value="MCE7003659.1"/>
    <property type="molecule type" value="Genomic_DNA"/>
</dbReference>
<dbReference type="RefSeq" id="WP_233725233.1">
    <property type="nucleotide sequence ID" value="NZ_JAJVCN010000001.1"/>
</dbReference>
<dbReference type="Proteomes" id="UP001521150">
    <property type="component" value="Unassembled WGS sequence"/>
</dbReference>
<dbReference type="SUPFAM" id="SSF46894">
    <property type="entry name" value="C-terminal effector domain of the bipartite response regulators"/>
    <property type="match status" value="1"/>
</dbReference>
<evidence type="ECO:0000259" key="4">
    <source>
        <dbReference type="PROSITE" id="PS50110"/>
    </source>
</evidence>
<dbReference type="InterPro" id="IPR001789">
    <property type="entry name" value="Sig_transdc_resp-reg_receiver"/>
</dbReference>
<keyword evidence="6" id="KW-1185">Reference proteome</keyword>
<dbReference type="InterPro" id="IPR000792">
    <property type="entry name" value="Tscrpt_reg_LuxR_C"/>
</dbReference>
<dbReference type="SUPFAM" id="SSF52172">
    <property type="entry name" value="CheY-like"/>
    <property type="match status" value="1"/>
</dbReference>
<feature type="domain" description="HTH luxR-type" evidence="3">
    <location>
        <begin position="100"/>
        <end position="165"/>
    </location>
</feature>
<organism evidence="5 6">
    <name type="scientific">Kibdelosporangium philippinense</name>
    <dbReference type="NCBI Taxonomy" id="211113"/>
    <lineage>
        <taxon>Bacteria</taxon>
        <taxon>Bacillati</taxon>
        <taxon>Actinomycetota</taxon>
        <taxon>Actinomycetes</taxon>
        <taxon>Pseudonocardiales</taxon>
        <taxon>Pseudonocardiaceae</taxon>
        <taxon>Kibdelosporangium</taxon>
    </lineage>
</organism>
<dbReference type="PROSITE" id="PS50110">
    <property type="entry name" value="RESPONSE_REGULATORY"/>
    <property type="match status" value="1"/>
</dbReference>
<protein>
    <submittedName>
        <fullName evidence="5">Response regulator transcription factor</fullName>
    </submittedName>
</protein>
<dbReference type="PROSITE" id="PS50043">
    <property type="entry name" value="HTH_LUXR_2"/>
    <property type="match status" value="1"/>
</dbReference>
<dbReference type="Gene3D" id="3.40.50.2300">
    <property type="match status" value="1"/>
</dbReference>
<dbReference type="InterPro" id="IPR016032">
    <property type="entry name" value="Sig_transdc_resp-reg_C-effctor"/>
</dbReference>
<dbReference type="Gene3D" id="1.10.10.10">
    <property type="entry name" value="Winged helix-like DNA-binding domain superfamily/Winged helix DNA-binding domain"/>
    <property type="match status" value="1"/>
</dbReference>
<dbReference type="PROSITE" id="PS00622">
    <property type="entry name" value="HTH_LUXR_1"/>
    <property type="match status" value="1"/>
</dbReference>
<evidence type="ECO:0000259" key="3">
    <source>
        <dbReference type="PROSITE" id="PS50043"/>
    </source>
</evidence>
<evidence type="ECO:0000313" key="6">
    <source>
        <dbReference type="Proteomes" id="UP001521150"/>
    </source>
</evidence>
<keyword evidence="2" id="KW-0597">Phosphoprotein</keyword>
<feature type="domain" description="Response regulatory" evidence="4">
    <location>
        <begin position="1"/>
        <end position="115"/>
    </location>
</feature>
<dbReference type="InterPro" id="IPR039420">
    <property type="entry name" value="WalR-like"/>
</dbReference>
<proteinExistence type="predicted"/>
<gene>
    <name evidence="5" type="ORF">LWC34_12600</name>
</gene>
<comment type="caution">
    <text evidence="5">The sequence shown here is derived from an EMBL/GenBank/DDBJ whole genome shotgun (WGS) entry which is preliminary data.</text>
</comment>
<dbReference type="InterPro" id="IPR011006">
    <property type="entry name" value="CheY-like_superfamily"/>
</dbReference>
<evidence type="ECO:0000256" key="2">
    <source>
        <dbReference type="PROSITE-ProRule" id="PRU00169"/>
    </source>
</evidence>
<reference evidence="5 6" key="1">
    <citation type="submission" date="2021-12" db="EMBL/GenBank/DDBJ databases">
        <title>Genome sequence of Kibdelosporangium philippinense ATCC 49844.</title>
        <authorList>
            <person name="Fedorov E.A."/>
            <person name="Omeragic M."/>
            <person name="Shalygina K.F."/>
            <person name="Maclea K.S."/>
        </authorList>
    </citation>
    <scope>NUCLEOTIDE SEQUENCE [LARGE SCALE GENOMIC DNA]</scope>
    <source>
        <strain evidence="5 6">ATCC 49844</strain>
    </source>
</reference>
<keyword evidence="1" id="KW-0238">DNA-binding</keyword>
<sequence>MEDHSITQDGVRTGLERDGRATVVAEAADVPTACRMADQARPDVALIDLRLRPHPDERTGQGVSLISHLRQRRPEVRVLMLSQAGPVLPAELAAHLIGELHRHARPLTSRERDVLRCPANGYDNQEIAMQLHIAVRTVNRHLENIRDKLGRTRRCDLIRIAHLTPWNS</sequence>
<dbReference type="PANTHER" id="PTHR43214">
    <property type="entry name" value="TWO-COMPONENT RESPONSE REGULATOR"/>
    <property type="match status" value="1"/>
</dbReference>
<evidence type="ECO:0000256" key="1">
    <source>
        <dbReference type="ARBA" id="ARBA00023125"/>
    </source>
</evidence>
<evidence type="ECO:0000313" key="5">
    <source>
        <dbReference type="EMBL" id="MCE7003659.1"/>
    </source>
</evidence>
<dbReference type="Pfam" id="PF00072">
    <property type="entry name" value="Response_reg"/>
    <property type="match status" value="1"/>
</dbReference>
<dbReference type="Pfam" id="PF00196">
    <property type="entry name" value="GerE"/>
    <property type="match status" value="1"/>
</dbReference>
<dbReference type="SMART" id="SM00421">
    <property type="entry name" value="HTH_LUXR"/>
    <property type="match status" value="1"/>
</dbReference>
<accession>A0ABS8Z701</accession>
<feature type="modified residue" description="4-aspartylphosphate" evidence="2">
    <location>
        <position position="48"/>
    </location>
</feature>